<accession>M7MGI9</accession>
<evidence type="ECO:0000256" key="2">
    <source>
        <dbReference type="ARBA" id="ARBA00022679"/>
    </source>
</evidence>
<dbReference type="RefSeq" id="WP_007650869.1">
    <property type="nucleotide sequence ID" value="NZ_ANLA01000019.1"/>
</dbReference>
<dbReference type="AlphaFoldDB" id="M7MGI9"/>
<dbReference type="InterPro" id="IPR004556">
    <property type="entry name" value="HemK-like"/>
</dbReference>
<keyword evidence="2 5" id="KW-0808">Transferase</keyword>
<dbReference type="PROSITE" id="PS00092">
    <property type="entry name" value="N6_MTASE"/>
    <property type="match status" value="1"/>
</dbReference>
<dbReference type="InterPro" id="IPR029063">
    <property type="entry name" value="SAM-dependent_MTases_sf"/>
</dbReference>
<comment type="caution">
    <text evidence="8">The sequence shown here is derived from an EMBL/GenBank/DDBJ whole genome shotgun (WGS) entry which is preliminary data.</text>
</comment>
<keyword evidence="1 5" id="KW-0489">Methyltransferase</keyword>
<evidence type="ECO:0000313" key="9">
    <source>
        <dbReference type="Proteomes" id="UP000012024"/>
    </source>
</evidence>
<dbReference type="SUPFAM" id="SSF53335">
    <property type="entry name" value="S-adenosyl-L-methionine-dependent methyltransferases"/>
    <property type="match status" value="1"/>
</dbReference>
<dbReference type="Pfam" id="PF05175">
    <property type="entry name" value="MTS"/>
    <property type="match status" value="1"/>
</dbReference>
<protein>
    <recommendedName>
        <fullName evidence="5">Release factor glutamine methyltransferase</fullName>
        <shortName evidence="5">RF MTase</shortName>
        <ecNumber evidence="5">2.1.1.297</ecNumber>
    </recommendedName>
    <alternativeName>
        <fullName evidence="5">N5-glutamine methyltransferase PrmC</fullName>
    </alternativeName>
    <alternativeName>
        <fullName evidence="5">Protein-(glutamine-N5) MTase PrmC</fullName>
    </alternativeName>
    <alternativeName>
        <fullName evidence="5">Protein-glutamine N-methyltransferase PrmC</fullName>
    </alternativeName>
</protein>
<dbReference type="NCBIfam" id="TIGR03534">
    <property type="entry name" value="RF_mod_PrmC"/>
    <property type="match status" value="1"/>
</dbReference>
<dbReference type="InterPro" id="IPR040758">
    <property type="entry name" value="PrmC_N"/>
</dbReference>
<comment type="similarity">
    <text evidence="5">Belongs to the protein N5-glutamine methyltransferase family. PrmC subfamily.</text>
</comment>
<sequence>MRLKDIQKVFHQELDVIYGKNEVASFFNILMSHYLKLNRIALVLEPELTVSKEEEQPLFEALSRLKQEEPIQYIIGETQFYDLTFKVNEHTLIPRPETEELVQWIVKCHSERSEESQLKILDIGTGTGCIAISLAKHLPKAKVYALDVSKEALKVARQNAELNNVEVHFINADILNRDSWNLEFKDLQFDIIVSNPPYVRNQEKAEIKNNVLKHEPHLALFVEDHDPLQFYHTISDIAVDKLTENGLLFFEINQYLGNETKQLLHNKGFTDLELKTDIFGNNRMLKGLKNF</sequence>
<dbReference type="Proteomes" id="UP000012024">
    <property type="component" value="Unassembled WGS sequence"/>
</dbReference>
<dbReference type="Gene3D" id="1.10.8.10">
    <property type="entry name" value="DNA helicase RuvA subunit, C-terminal domain"/>
    <property type="match status" value="1"/>
</dbReference>
<dbReference type="NCBIfam" id="TIGR00536">
    <property type="entry name" value="hemK_fam"/>
    <property type="match status" value="1"/>
</dbReference>
<evidence type="ECO:0000256" key="3">
    <source>
        <dbReference type="ARBA" id="ARBA00022691"/>
    </source>
</evidence>
<dbReference type="PANTHER" id="PTHR18895">
    <property type="entry name" value="HEMK METHYLTRANSFERASE"/>
    <property type="match status" value="1"/>
</dbReference>
<proteinExistence type="inferred from homology"/>
<keyword evidence="3 5" id="KW-0949">S-adenosyl-L-methionine</keyword>
<dbReference type="EC" id="2.1.1.297" evidence="5"/>
<organism evidence="8 9">
    <name type="scientific">Xanthomarina gelatinilytica</name>
    <dbReference type="NCBI Taxonomy" id="1137281"/>
    <lineage>
        <taxon>Bacteria</taxon>
        <taxon>Pseudomonadati</taxon>
        <taxon>Bacteroidota</taxon>
        <taxon>Flavobacteriia</taxon>
        <taxon>Flavobacteriales</taxon>
        <taxon>Flavobacteriaceae</taxon>
        <taxon>Xanthomarina</taxon>
    </lineage>
</organism>
<dbReference type="InterPro" id="IPR002052">
    <property type="entry name" value="DNA_methylase_N6_adenine_CS"/>
</dbReference>
<dbReference type="PANTHER" id="PTHR18895:SF74">
    <property type="entry name" value="MTRF1L RELEASE FACTOR GLUTAMINE METHYLTRANSFERASE"/>
    <property type="match status" value="1"/>
</dbReference>
<dbReference type="OrthoDB" id="9800643at2"/>
<comment type="caution">
    <text evidence="5">Lacks conserved residue(s) required for the propagation of feature annotation.</text>
</comment>
<dbReference type="InterPro" id="IPR019874">
    <property type="entry name" value="RF_methyltr_PrmC"/>
</dbReference>
<dbReference type="InterPro" id="IPR050320">
    <property type="entry name" value="N5-glutamine_MTase"/>
</dbReference>
<gene>
    <name evidence="5" type="primary">prmC</name>
    <name evidence="8" type="ORF">D778_00906</name>
</gene>
<dbReference type="EMBL" id="ANLA01000019">
    <property type="protein sequence ID" value="EMQ94191.1"/>
    <property type="molecule type" value="Genomic_DNA"/>
</dbReference>
<dbReference type="GO" id="GO:0003676">
    <property type="term" value="F:nucleic acid binding"/>
    <property type="evidence" value="ECO:0007669"/>
    <property type="project" value="InterPro"/>
</dbReference>
<comment type="function">
    <text evidence="5">Methylates the class 1 translation termination release factors RF1/PrfA and RF2/PrfB on the glutamine residue of the universally conserved GGQ motif.</text>
</comment>
<keyword evidence="9" id="KW-1185">Reference proteome</keyword>
<dbReference type="GO" id="GO:0032259">
    <property type="term" value="P:methylation"/>
    <property type="evidence" value="ECO:0007669"/>
    <property type="project" value="UniProtKB-KW"/>
</dbReference>
<feature type="domain" description="Release factor glutamine methyltransferase N-terminal" evidence="7">
    <location>
        <begin position="29"/>
        <end position="76"/>
    </location>
</feature>
<feature type="domain" description="Methyltransferase small" evidence="6">
    <location>
        <begin position="116"/>
        <end position="213"/>
    </location>
</feature>
<dbReference type="PATRIC" id="fig|1137281.3.peg.2338"/>
<dbReference type="GO" id="GO:0102559">
    <property type="term" value="F:peptide chain release factor N(5)-glutamine methyltransferase activity"/>
    <property type="evidence" value="ECO:0007669"/>
    <property type="project" value="UniProtKB-EC"/>
</dbReference>
<dbReference type="InterPro" id="IPR007848">
    <property type="entry name" value="Small_mtfrase_dom"/>
</dbReference>
<feature type="binding site" evidence="5">
    <location>
        <begin position="195"/>
        <end position="198"/>
    </location>
    <ligand>
        <name>substrate</name>
    </ligand>
</feature>
<feature type="binding site" evidence="5">
    <location>
        <begin position="124"/>
        <end position="128"/>
    </location>
    <ligand>
        <name>S-adenosyl-L-methionine</name>
        <dbReference type="ChEBI" id="CHEBI:59789"/>
    </ligand>
</feature>
<reference evidence="8 9" key="1">
    <citation type="submission" date="2012-12" db="EMBL/GenBank/DDBJ databases">
        <title>Genome assembly of Formosa sp. AK20.</title>
        <authorList>
            <person name="Kumar R."/>
            <person name="Khatri I."/>
            <person name="Vaidya B."/>
            <person name="Subramanian S."/>
            <person name="Pinnaka A."/>
        </authorList>
    </citation>
    <scope>NUCLEOTIDE SEQUENCE [LARGE SCALE GENOMIC DNA]</scope>
    <source>
        <strain evidence="8 9">AK20</strain>
    </source>
</reference>
<comment type="catalytic activity">
    <reaction evidence="4 5">
        <text>L-glutaminyl-[peptide chain release factor] + S-adenosyl-L-methionine = N(5)-methyl-L-glutaminyl-[peptide chain release factor] + S-adenosyl-L-homocysteine + H(+)</text>
        <dbReference type="Rhea" id="RHEA:42896"/>
        <dbReference type="Rhea" id="RHEA-COMP:10271"/>
        <dbReference type="Rhea" id="RHEA-COMP:10272"/>
        <dbReference type="ChEBI" id="CHEBI:15378"/>
        <dbReference type="ChEBI" id="CHEBI:30011"/>
        <dbReference type="ChEBI" id="CHEBI:57856"/>
        <dbReference type="ChEBI" id="CHEBI:59789"/>
        <dbReference type="ChEBI" id="CHEBI:61891"/>
        <dbReference type="EC" id="2.1.1.297"/>
    </reaction>
</comment>
<name>M7MGI9_9FLAO</name>
<dbReference type="HAMAP" id="MF_02126">
    <property type="entry name" value="RF_methyltr_PrmC"/>
    <property type="match status" value="1"/>
</dbReference>
<feature type="binding site" evidence="5">
    <location>
        <position position="147"/>
    </location>
    <ligand>
        <name>S-adenosyl-L-methionine</name>
        <dbReference type="ChEBI" id="CHEBI:59789"/>
    </ligand>
</feature>
<dbReference type="CDD" id="cd02440">
    <property type="entry name" value="AdoMet_MTases"/>
    <property type="match status" value="1"/>
</dbReference>
<evidence type="ECO:0000313" key="8">
    <source>
        <dbReference type="EMBL" id="EMQ94191.1"/>
    </source>
</evidence>
<evidence type="ECO:0000259" key="7">
    <source>
        <dbReference type="Pfam" id="PF17827"/>
    </source>
</evidence>
<feature type="binding site" evidence="5">
    <location>
        <position position="195"/>
    </location>
    <ligand>
        <name>S-adenosyl-L-methionine</name>
        <dbReference type="ChEBI" id="CHEBI:59789"/>
    </ligand>
</feature>
<dbReference type="Pfam" id="PF17827">
    <property type="entry name" value="PrmC_N"/>
    <property type="match status" value="1"/>
</dbReference>
<dbReference type="eggNOG" id="COG2890">
    <property type="taxonomic scope" value="Bacteria"/>
</dbReference>
<dbReference type="Gene3D" id="3.40.50.150">
    <property type="entry name" value="Vaccinia Virus protein VP39"/>
    <property type="match status" value="1"/>
</dbReference>
<evidence type="ECO:0000256" key="5">
    <source>
        <dbReference type="HAMAP-Rule" id="MF_02126"/>
    </source>
</evidence>
<evidence type="ECO:0000259" key="6">
    <source>
        <dbReference type="Pfam" id="PF05175"/>
    </source>
</evidence>
<evidence type="ECO:0000256" key="1">
    <source>
        <dbReference type="ARBA" id="ARBA00022603"/>
    </source>
</evidence>
<dbReference type="GeneID" id="98642183"/>
<evidence type="ECO:0000256" key="4">
    <source>
        <dbReference type="ARBA" id="ARBA00048391"/>
    </source>
</evidence>